<proteinExistence type="predicted"/>
<dbReference type="OrthoDB" id="1916412at2759"/>
<organism evidence="10 11">
    <name type="scientific">Dioscorea zingiberensis</name>
    <dbReference type="NCBI Taxonomy" id="325984"/>
    <lineage>
        <taxon>Eukaryota</taxon>
        <taxon>Viridiplantae</taxon>
        <taxon>Streptophyta</taxon>
        <taxon>Embryophyta</taxon>
        <taxon>Tracheophyta</taxon>
        <taxon>Spermatophyta</taxon>
        <taxon>Magnoliopsida</taxon>
        <taxon>Liliopsida</taxon>
        <taxon>Dioscoreales</taxon>
        <taxon>Dioscoreaceae</taxon>
        <taxon>Dioscorea</taxon>
    </lineage>
</organism>
<dbReference type="Gene3D" id="1.25.40.20">
    <property type="entry name" value="Ankyrin repeat-containing domain"/>
    <property type="match status" value="2"/>
</dbReference>
<dbReference type="PROSITE" id="PS50297">
    <property type="entry name" value="ANK_REP_REGION"/>
    <property type="match status" value="4"/>
</dbReference>
<evidence type="ECO:0000256" key="6">
    <source>
        <dbReference type="ARBA" id="ARBA00023136"/>
    </source>
</evidence>
<evidence type="ECO:0000259" key="9">
    <source>
        <dbReference type="Pfam" id="PF13962"/>
    </source>
</evidence>
<reference evidence="10" key="2">
    <citation type="journal article" date="2022" name="Hortic Res">
        <title>The genome of Dioscorea zingiberensis sheds light on the biosynthesis, origin and evolution of the medicinally important diosgenin saponins.</title>
        <authorList>
            <person name="Li Y."/>
            <person name="Tan C."/>
            <person name="Li Z."/>
            <person name="Guo J."/>
            <person name="Li S."/>
            <person name="Chen X."/>
            <person name="Wang C."/>
            <person name="Dai X."/>
            <person name="Yang H."/>
            <person name="Song W."/>
            <person name="Hou L."/>
            <person name="Xu J."/>
            <person name="Tong Z."/>
            <person name="Xu A."/>
            <person name="Yuan X."/>
            <person name="Wang W."/>
            <person name="Yang Q."/>
            <person name="Chen L."/>
            <person name="Sun Z."/>
            <person name="Wang K."/>
            <person name="Pan B."/>
            <person name="Chen J."/>
            <person name="Bao Y."/>
            <person name="Liu F."/>
            <person name="Qi X."/>
            <person name="Gang D.R."/>
            <person name="Wen J."/>
            <person name="Li J."/>
        </authorList>
    </citation>
    <scope>NUCLEOTIDE SEQUENCE</scope>
    <source>
        <tissue evidence="10">Leaf</tissue>
    </source>
</reference>
<evidence type="ECO:0000256" key="8">
    <source>
        <dbReference type="SAM" id="Phobius"/>
    </source>
</evidence>
<evidence type="ECO:0000256" key="7">
    <source>
        <dbReference type="PROSITE-ProRule" id="PRU00023"/>
    </source>
</evidence>
<keyword evidence="6 8" id="KW-0472">Membrane</keyword>
<protein>
    <recommendedName>
        <fullName evidence="9">PGG domain-containing protein</fullName>
    </recommendedName>
</protein>
<feature type="transmembrane region" description="Helical" evidence="8">
    <location>
        <begin position="567"/>
        <end position="591"/>
    </location>
</feature>
<evidence type="ECO:0000313" key="10">
    <source>
        <dbReference type="EMBL" id="KAJ0966136.1"/>
    </source>
</evidence>
<feature type="repeat" description="ANK" evidence="7">
    <location>
        <begin position="355"/>
        <end position="389"/>
    </location>
</feature>
<feature type="transmembrane region" description="Helical" evidence="8">
    <location>
        <begin position="539"/>
        <end position="560"/>
    </location>
</feature>
<dbReference type="Proteomes" id="UP001085076">
    <property type="component" value="Miscellaneous, Linkage group lg08"/>
</dbReference>
<dbReference type="EMBL" id="JAGGNH010000008">
    <property type="protein sequence ID" value="KAJ0966136.1"/>
    <property type="molecule type" value="Genomic_DNA"/>
</dbReference>
<keyword evidence="11" id="KW-1185">Reference proteome</keyword>
<dbReference type="InterPro" id="IPR002110">
    <property type="entry name" value="Ankyrin_rpt"/>
</dbReference>
<comment type="subcellular location">
    <subcellularLocation>
        <location evidence="1">Membrane</location>
        <topology evidence="1">Multi-pass membrane protein</topology>
    </subcellularLocation>
</comment>
<comment type="caution">
    <text evidence="10">The sequence shown here is derived from an EMBL/GenBank/DDBJ whole genome shotgun (WGS) entry which is preliminary data.</text>
</comment>
<dbReference type="Pfam" id="PF12796">
    <property type="entry name" value="Ank_2"/>
    <property type="match status" value="2"/>
</dbReference>
<feature type="repeat" description="ANK" evidence="7">
    <location>
        <begin position="285"/>
        <end position="305"/>
    </location>
</feature>
<sequence>MEGLSAFAGPYGTEMRPERRNMGFALLQAARSGDLKALATLLPPSSEAALSNKDISILISTQRKPESIFGVTAGGNTVLHIAAEHGQLEFAEEVCCREPSLVAAVNTRLETPLHCCAKPGHHQIVSLIINIARRCRDGGAYGLLDVVRTRNVHGETALHEASRSGHVQVVENLLAADVELASFVSDAGISPLYLAVMRKSQRTVKALLQYSSSVAGPVGQTALHASVVRCQVITRMLLDWNPILARLVDESNNTPLHYIAFDGDSSMARVLLEHDASTAYISNIDGYFPIHIAASKGHVKVIDELHKQCPDLLELLNYKGRSFLHVAVKKRRVGVVKYVLERKELEKLLNERDNDGNTPLHLAVKNKNPKAMVYELLKDKRVETCIMNNEGDTQLDLFYKLEPGMRFILNAQCLVIRCLADCGAVFSPKRPDHANHKMKRSLDHEDKESEKSISLSKNLAIASVLIATVTFAAGFTMPGGYRSDDGTSILAHKYPFKVFLISDTCAMVCSLIATVRIIYAGTPTVDNSIRAHHLWWSMTLLWISFACMSMAFGAATFAVVVPKVWGIGVLVCIISLGAPLATVLVTAGPVFSLQCAMINSDLDLYTHLSVSIDTLNIE</sequence>
<evidence type="ECO:0000256" key="2">
    <source>
        <dbReference type="ARBA" id="ARBA00022692"/>
    </source>
</evidence>
<feature type="transmembrane region" description="Helical" evidence="8">
    <location>
        <begin position="498"/>
        <end position="519"/>
    </location>
</feature>
<reference evidence="10" key="1">
    <citation type="submission" date="2021-03" db="EMBL/GenBank/DDBJ databases">
        <authorList>
            <person name="Li Z."/>
            <person name="Yang C."/>
        </authorList>
    </citation>
    <scope>NUCLEOTIDE SEQUENCE</scope>
    <source>
        <strain evidence="10">Dzin_1.0</strain>
        <tissue evidence="10">Leaf</tissue>
    </source>
</reference>
<dbReference type="InterPro" id="IPR036770">
    <property type="entry name" value="Ankyrin_rpt-contain_sf"/>
</dbReference>
<evidence type="ECO:0000256" key="5">
    <source>
        <dbReference type="ARBA" id="ARBA00023043"/>
    </source>
</evidence>
<dbReference type="PROSITE" id="PS50088">
    <property type="entry name" value="ANK_REPEAT"/>
    <property type="match status" value="4"/>
</dbReference>
<dbReference type="PANTHER" id="PTHR24186:SF50">
    <property type="entry name" value="ANKYRIN REPEAT-CONTAINING PROTEIN ITN1-LIKE ISOFORM X1"/>
    <property type="match status" value="1"/>
</dbReference>
<evidence type="ECO:0000256" key="1">
    <source>
        <dbReference type="ARBA" id="ARBA00004141"/>
    </source>
</evidence>
<dbReference type="PANTHER" id="PTHR24186">
    <property type="entry name" value="PROTEIN PHOSPHATASE 1 REGULATORY SUBUNIT"/>
    <property type="match status" value="1"/>
</dbReference>
<dbReference type="GO" id="GO:0005886">
    <property type="term" value="C:plasma membrane"/>
    <property type="evidence" value="ECO:0007669"/>
    <property type="project" value="TreeGrafter"/>
</dbReference>
<dbReference type="AlphaFoldDB" id="A0A9D5H7G2"/>
<feature type="domain" description="PGG" evidence="9">
    <location>
        <begin position="456"/>
        <end position="558"/>
    </location>
</feature>
<evidence type="ECO:0000256" key="4">
    <source>
        <dbReference type="ARBA" id="ARBA00022989"/>
    </source>
</evidence>
<name>A0A9D5H7G2_9LILI</name>
<dbReference type="SUPFAM" id="SSF48403">
    <property type="entry name" value="Ankyrin repeat"/>
    <property type="match status" value="1"/>
</dbReference>
<feature type="repeat" description="ANK" evidence="7">
    <location>
        <begin position="153"/>
        <end position="180"/>
    </location>
</feature>
<dbReference type="Pfam" id="PF00023">
    <property type="entry name" value="Ank"/>
    <property type="match status" value="1"/>
</dbReference>
<dbReference type="InterPro" id="IPR026961">
    <property type="entry name" value="PGG_dom"/>
</dbReference>
<dbReference type="Pfam" id="PF13962">
    <property type="entry name" value="PGG"/>
    <property type="match status" value="1"/>
</dbReference>
<dbReference type="SMART" id="SM00248">
    <property type="entry name" value="ANK"/>
    <property type="match status" value="8"/>
</dbReference>
<gene>
    <name evidence="10" type="ORF">J5N97_027274</name>
</gene>
<keyword evidence="3" id="KW-0677">Repeat</keyword>
<keyword evidence="4 8" id="KW-1133">Transmembrane helix</keyword>
<keyword evidence="2 8" id="KW-0812">Transmembrane</keyword>
<accession>A0A9D5H7G2</accession>
<evidence type="ECO:0000256" key="3">
    <source>
        <dbReference type="ARBA" id="ARBA00022737"/>
    </source>
</evidence>
<keyword evidence="5 7" id="KW-0040">ANK repeat</keyword>
<feature type="transmembrane region" description="Helical" evidence="8">
    <location>
        <begin position="459"/>
        <end position="477"/>
    </location>
</feature>
<feature type="repeat" description="ANK" evidence="7">
    <location>
        <begin position="251"/>
        <end position="283"/>
    </location>
</feature>
<evidence type="ECO:0000313" key="11">
    <source>
        <dbReference type="Proteomes" id="UP001085076"/>
    </source>
</evidence>